<reference evidence="1" key="1">
    <citation type="journal article" date="2022" name="bioRxiv">
        <title>Sequencing and chromosome-scale assembly of the giantPleurodeles waltlgenome.</title>
        <authorList>
            <person name="Brown T."/>
            <person name="Elewa A."/>
            <person name="Iarovenko S."/>
            <person name="Subramanian E."/>
            <person name="Araus A.J."/>
            <person name="Petzold A."/>
            <person name="Susuki M."/>
            <person name="Suzuki K.-i.T."/>
            <person name="Hayashi T."/>
            <person name="Toyoda A."/>
            <person name="Oliveira C."/>
            <person name="Osipova E."/>
            <person name="Leigh N.D."/>
            <person name="Simon A."/>
            <person name="Yun M.H."/>
        </authorList>
    </citation>
    <scope>NUCLEOTIDE SEQUENCE</scope>
    <source>
        <strain evidence="1">20211129_DDA</strain>
        <tissue evidence="1">Liver</tissue>
    </source>
</reference>
<keyword evidence="2" id="KW-1185">Reference proteome</keyword>
<proteinExistence type="predicted"/>
<dbReference type="Proteomes" id="UP001066276">
    <property type="component" value="Chromosome 2_2"/>
</dbReference>
<accession>A0AAV7V1B7</accession>
<gene>
    <name evidence="1" type="ORF">NDU88_003655</name>
</gene>
<evidence type="ECO:0000313" key="1">
    <source>
        <dbReference type="EMBL" id="KAJ1194366.1"/>
    </source>
</evidence>
<comment type="caution">
    <text evidence="1">The sequence shown here is derived from an EMBL/GenBank/DDBJ whole genome shotgun (WGS) entry which is preliminary data.</text>
</comment>
<evidence type="ECO:0000313" key="2">
    <source>
        <dbReference type="Proteomes" id="UP001066276"/>
    </source>
</evidence>
<name>A0AAV7V1B7_PLEWA</name>
<dbReference type="EMBL" id="JANPWB010000004">
    <property type="protein sequence ID" value="KAJ1194366.1"/>
    <property type="molecule type" value="Genomic_DNA"/>
</dbReference>
<protein>
    <submittedName>
        <fullName evidence="1">Uncharacterized protein</fullName>
    </submittedName>
</protein>
<organism evidence="1 2">
    <name type="scientific">Pleurodeles waltl</name>
    <name type="common">Iberian ribbed newt</name>
    <dbReference type="NCBI Taxonomy" id="8319"/>
    <lineage>
        <taxon>Eukaryota</taxon>
        <taxon>Metazoa</taxon>
        <taxon>Chordata</taxon>
        <taxon>Craniata</taxon>
        <taxon>Vertebrata</taxon>
        <taxon>Euteleostomi</taxon>
        <taxon>Amphibia</taxon>
        <taxon>Batrachia</taxon>
        <taxon>Caudata</taxon>
        <taxon>Salamandroidea</taxon>
        <taxon>Salamandridae</taxon>
        <taxon>Pleurodelinae</taxon>
        <taxon>Pleurodeles</taxon>
    </lineage>
</organism>
<sequence>MPLLVYLRWRACGPRYLPPVRPRHQFVVSEICVTGVTALALCRLTHERCSEVRVYLLLGWRPTEGTDTLWSVVVGFWQATIDLTTPSGLAFITLVK</sequence>
<dbReference type="AlphaFoldDB" id="A0AAV7V1B7"/>